<dbReference type="OrthoDB" id="552755at2759"/>
<dbReference type="EMBL" id="RSCD01000006">
    <property type="protein sequence ID" value="RSH92424.1"/>
    <property type="molecule type" value="Genomic_DNA"/>
</dbReference>
<feature type="compositionally biased region" description="Low complexity" evidence="1">
    <location>
        <begin position="211"/>
        <end position="232"/>
    </location>
</feature>
<protein>
    <submittedName>
        <fullName evidence="2">Uncharacterized protein</fullName>
    </submittedName>
</protein>
<feature type="compositionally biased region" description="Low complexity" evidence="1">
    <location>
        <begin position="68"/>
        <end position="83"/>
    </location>
</feature>
<dbReference type="AlphaFoldDB" id="A0A427YMT8"/>
<keyword evidence="3" id="KW-1185">Reference proteome</keyword>
<dbReference type="InterPro" id="IPR037647">
    <property type="entry name" value="HIRIP3"/>
</dbReference>
<accession>A0A427YMT8</accession>
<dbReference type="PANTHER" id="PTHR15410">
    <property type="entry name" value="HIRA-INTERACTING PROTEIN 3"/>
    <property type="match status" value="1"/>
</dbReference>
<name>A0A427YMT8_9TREE</name>
<dbReference type="GO" id="GO:0005634">
    <property type="term" value="C:nucleus"/>
    <property type="evidence" value="ECO:0007669"/>
    <property type="project" value="TreeGrafter"/>
</dbReference>
<dbReference type="Proteomes" id="UP000279259">
    <property type="component" value="Unassembled WGS sequence"/>
</dbReference>
<feature type="compositionally biased region" description="Acidic residues" evidence="1">
    <location>
        <begin position="403"/>
        <end position="416"/>
    </location>
</feature>
<evidence type="ECO:0000313" key="3">
    <source>
        <dbReference type="Proteomes" id="UP000279259"/>
    </source>
</evidence>
<organism evidence="2 3">
    <name type="scientific">Saitozyma podzolica</name>
    <dbReference type="NCBI Taxonomy" id="1890683"/>
    <lineage>
        <taxon>Eukaryota</taxon>
        <taxon>Fungi</taxon>
        <taxon>Dikarya</taxon>
        <taxon>Basidiomycota</taxon>
        <taxon>Agaricomycotina</taxon>
        <taxon>Tremellomycetes</taxon>
        <taxon>Tremellales</taxon>
        <taxon>Trimorphomycetaceae</taxon>
        <taxon>Saitozyma</taxon>
    </lineage>
</organism>
<gene>
    <name evidence="2" type="ORF">EHS25_008839</name>
</gene>
<proteinExistence type="predicted"/>
<dbReference type="STRING" id="1890683.A0A427YMT8"/>
<evidence type="ECO:0000313" key="2">
    <source>
        <dbReference type="EMBL" id="RSH92424.1"/>
    </source>
</evidence>
<feature type="region of interest" description="Disordered" evidence="1">
    <location>
        <begin position="379"/>
        <end position="422"/>
    </location>
</feature>
<feature type="region of interest" description="Disordered" evidence="1">
    <location>
        <begin position="1"/>
        <end position="24"/>
    </location>
</feature>
<feature type="compositionally biased region" description="Basic residues" evidence="1">
    <location>
        <begin position="284"/>
        <end position="294"/>
    </location>
</feature>
<feature type="compositionally biased region" description="Acidic residues" evidence="1">
    <location>
        <begin position="167"/>
        <end position="184"/>
    </location>
</feature>
<feature type="compositionally biased region" description="Basic and acidic residues" evidence="1">
    <location>
        <begin position="145"/>
        <end position="166"/>
    </location>
</feature>
<comment type="caution">
    <text evidence="2">The sequence shown here is derived from an EMBL/GenBank/DDBJ whole genome shotgun (WGS) entry which is preliminary data.</text>
</comment>
<reference evidence="2 3" key="1">
    <citation type="submission" date="2018-11" db="EMBL/GenBank/DDBJ databases">
        <title>Genome sequence of Saitozyma podzolica DSM 27192.</title>
        <authorList>
            <person name="Aliyu H."/>
            <person name="Gorte O."/>
            <person name="Ochsenreither K."/>
        </authorList>
    </citation>
    <scope>NUCLEOTIDE SEQUENCE [LARGE SCALE GENOMIC DNA]</scope>
    <source>
        <strain evidence="2 3">DSM 27192</strain>
    </source>
</reference>
<feature type="compositionally biased region" description="Acidic residues" evidence="1">
    <location>
        <begin position="113"/>
        <end position="123"/>
    </location>
</feature>
<sequence>MDRSRLDELHKAEELHHGHGEGEVEEMMRLKGELGDGEWRGLVKAEVNGALAEVDNITSEEEEVPVPRKASASSSRRASGRSATQGDKVGPGRSVPGAPARRKARRSETETSEKEEEEEEGQDGPDSAGEEYGAKTKVKMGKGRRGGEVKSPRGAKGGKDMRRLETPSEEESAGEMDRDQEEAQNDASDHEKENESEMSSVYDEPPNKSSAKAAAGTKQAKQGKQAKQAKGKGVIKIGGRTSGPSKEKAEEDVAELSESEMSSVYDVAPTKKRRSRESSDKSGKKAKAKAKKAKKDPNEGLSPDEAKINDLKRIVVACGVRKQWSKEFADCPTTKAQIQRLQRILSELGMRGNPTLGKARSLKEARELAAELNDVKEFEAARGLSASRPSRRRSGPTKRVIESDDEEPQSDDGEDEEGRKESALGAVLDFLGELSS</sequence>
<feature type="region of interest" description="Disordered" evidence="1">
    <location>
        <begin position="56"/>
        <end position="306"/>
    </location>
</feature>
<dbReference type="PANTHER" id="PTHR15410:SF2">
    <property type="entry name" value="HIRA-INTERACTING PROTEIN 3"/>
    <property type="match status" value="1"/>
</dbReference>
<evidence type="ECO:0000256" key="1">
    <source>
        <dbReference type="SAM" id="MobiDB-lite"/>
    </source>
</evidence>